<dbReference type="PROSITE" id="PS51012">
    <property type="entry name" value="ABC_TM2"/>
    <property type="match status" value="1"/>
</dbReference>
<feature type="transmembrane region" description="Helical" evidence="5">
    <location>
        <begin position="222"/>
        <end position="243"/>
    </location>
</feature>
<dbReference type="GO" id="GO:0140359">
    <property type="term" value="F:ABC-type transporter activity"/>
    <property type="evidence" value="ECO:0007669"/>
    <property type="project" value="InterPro"/>
</dbReference>
<feature type="transmembrane region" description="Helical" evidence="5">
    <location>
        <begin position="171"/>
        <end position="189"/>
    </location>
</feature>
<dbReference type="GO" id="GO:0043190">
    <property type="term" value="C:ATP-binding cassette (ABC) transporter complex"/>
    <property type="evidence" value="ECO:0007669"/>
    <property type="project" value="InterPro"/>
</dbReference>
<dbReference type="InterPro" id="IPR013525">
    <property type="entry name" value="ABC2_TM"/>
</dbReference>
<dbReference type="PANTHER" id="PTHR43332:SF2">
    <property type="entry name" value="INNER MEMBRANE TRANSPORT PERMEASE YADH"/>
    <property type="match status" value="1"/>
</dbReference>
<dbReference type="InterPro" id="IPR047817">
    <property type="entry name" value="ABC2_TM_bact-type"/>
</dbReference>
<keyword evidence="3 5" id="KW-1133">Transmembrane helix</keyword>
<keyword evidence="5" id="KW-1003">Cell membrane</keyword>
<dbReference type="PRINTS" id="PR00164">
    <property type="entry name" value="ABC2TRNSPORT"/>
</dbReference>
<evidence type="ECO:0000313" key="7">
    <source>
        <dbReference type="EMBL" id="MCF7530532.1"/>
    </source>
</evidence>
<comment type="subcellular location">
    <subcellularLocation>
        <location evidence="5">Cell inner membrane</location>
        <topology evidence="5">Multi-pass membrane protein</topology>
    </subcellularLocation>
    <subcellularLocation>
        <location evidence="1">Membrane</location>
        <topology evidence="1">Multi-pass membrane protein</topology>
    </subcellularLocation>
</comment>
<organism evidence="7 9">
    <name type="scientific">Neisseria lisongii</name>
    <dbReference type="NCBI Taxonomy" id="2912188"/>
    <lineage>
        <taxon>Bacteria</taxon>
        <taxon>Pseudomonadati</taxon>
        <taxon>Pseudomonadota</taxon>
        <taxon>Betaproteobacteria</taxon>
        <taxon>Neisseriales</taxon>
        <taxon>Neisseriaceae</taxon>
        <taxon>Neisseria</taxon>
    </lineage>
</organism>
<dbReference type="Pfam" id="PF01061">
    <property type="entry name" value="ABC2_membrane"/>
    <property type="match status" value="1"/>
</dbReference>
<evidence type="ECO:0000256" key="1">
    <source>
        <dbReference type="ARBA" id="ARBA00004141"/>
    </source>
</evidence>
<feature type="transmembrane region" description="Helical" evidence="5">
    <location>
        <begin position="108"/>
        <end position="128"/>
    </location>
</feature>
<name>A0AAW5AKB3_9NEIS</name>
<keyword evidence="5" id="KW-0813">Transport</keyword>
<dbReference type="InterPro" id="IPR052522">
    <property type="entry name" value="ABC-2_transport_permease"/>
</dbReference>
<evidence type="ECO:0000256" key="5">
    <source>
        <dbReference type="RuleBase" id="RU361157"/>
    </source>
</evidence>
<evidence type="ECO:0000313" key="8">
    <source>
        <dbReference type="EMBL" id="WCL71317.1"/>
    </source>
</evidence>
<evidence type="ECO:0000313" key="9">
    <source>
        <dbReference type="Proteomes" id="UP001201397"/>
    </source>
</evidence>
<feature type="transmembrane region" description="Helical" evidence="5">
    <location>
        <begin position="53"/>
        <end position="71"/>
    </location>
</feature>
<evidence type="ECO:0000256" key="3">
    <source>
        <dbReference type="ARBA" id="ARBA00022989"/>
    </source>
</evidence>
<evidence type="ECO:0000256" key="2">
    <source>
        <dbReference type="ARBA" id="ARBA00022692"/>
    </source>
</evidence>
<dbReference type="InterPro" id="IPR000412">
    <property type="entry name" value="ABC_2_transport"/>
</dbReference>
<keyword evidence="4 5" id="KW-0472">Membrane</keyword>
<keyword evidence="10" id="KW-1185">Reference proteome</keyword>
<accession>A0AAW5AKB3</accession>
<feature type="transmembrane region" description="Helical" evidence="5">
    <location>
        <begin position="20"/>
        <end position="41"/>
    </location>
</feature>
<dbReference type="RefSeq" id="WP_237090669.1">
    <property type="nucleotide sequence ID" value="NZ_CP116766.1"/>
</dbReference>
<sequence length="251" mass="27316">MIGFYTLFKKEVLRFWKVGLQTVAAPMLTALLYQLIFSHAVGRHIETLPGVSYHAFLIPGLAMMSMLQNAFANASSSLIQSRLTGNLVFILLPPLSVRSFFGAYVGAAVLRGLLVGIGVVAVTAPFGLPMPQHWGWIALFALLGSAVMGMFGLLAGIVAEKFDQLAMFQNFLIMPLTFLSGVFYSIGSLPEFWQGVSRLNPVFYMIDGFRFGFFGVSDVSPWLSLSVVGAFAAAWAAGMLALLKSGWRLRS</sequence>
<reference evidence="8 10" key="2">
    <citation type="submission" date="2023-01" db="EMBL/GenBank/DDBJ databases">
        <authorList>
            <person name="Yang C."/>
        </authorList>
    </citation>
    <scope>NUCLEOTIDE SEQUENCE [LARGE SCALE GENOMIC DNA]</scope>
    <source>
        <strain evidence="8 10">ZJ106</strain>
    </source>
</reference>
<dbReference type="Proteomes" id="UP001201397">
    <property type="component" value="Unassembled WGS sequence"/>
</dbReference>
<protein>
    <recommendedName>
        <fullName evidence="5">Transport permease protein</fullName>
    </recommendedName>
</protein>
<feature type="transmembrane region" description="Helical" evidence="5">
    <location>
        <begin position="134"/>
        <end position="159"/>
    </location>
</feature>
<dbReference type="AlphaFoldDB" id="A0AAW5AKB3"/>
<dbReference type="PIRSF" id="PIRSF006648">
    <property type="entry name" value="DrrB"/>
    <property type="match status" value="1"/>
</dbReference>
<comment type="similarity">
    <text evidence="5">Belongs to the ABC-2 integral membrane protein family.</text>
</comment>
<evidence type="ECO:0000256" key="4">
    <source>
        <dbReference type="ARBA" id="ARBA00023136"/>
    </source>
</evidence>
<reference evidence="7" key="1">
    <citation type="submission" date="2022-01" db="EMBL/GenBank/DDBJ databases">
        <title>Neisseria sp. ZJ104.</title>
        <authorList>
            <person name="Yang C."/>
        </authorList>
    </citation>
    <scope>NUCLEOTIDE SEQUENCE</scope>
    <source>
        <strain evidence="7">ZJ104</strain>
    </source>
</reference>
<dbReference type="Proteomes" id="UP001221268">
    <property type="component" value="Chromosome"/>
</dbReference>
<evidence type="ECO:0000259" key="6">
    <source>
        <dbReference type="PROSITE" id="PS51012"/>
    </source>
</evidence>
<evidence type="ECO:0000313" key="10">
    <source>
        <dbReference type="Proteomes" id="UP001221268"/>
    </source>
</evidence>
<dbReference type="EMBL" id="JAKKDL010000019">
    <property type="protein sequence ID" value="MCF7530532.1"/>
    <property type="molecule type" value="Genomic_DNA"/>
</dbReference>
<feature type="domain" description="ABC transmembrane type-2" evidence="6">
    <location>
        <begin position="17"/>
        <end position="246"/>
    </location>
</feature>
<dbReference type="EMBL" id="CP116766">
    <property type="protein sequence ID" value="WCL71317.1"/>
    <property type="molecule type" value="Genomic_DNA"/>
</dbReference>
<gene>
    <name evidence="7" type="ORF">L4H06_09885</name>
    <name evidence="8" type="ORF">PJU73_08265</name>
</gene>
<keyword evidence="2 5" id="KW-0812">Transmembrane</keyword>
<proteinExistence type="inferred from homology"/>
<dbReference type="PANTHER" id="PTHR43332">
    <property type="entry name" value="INNER MEMBRANE TRANSPORT PERMEASE YADH-RELATED"/>
    <property type="match status" value="1"/>
</dbReference>